<evidence type="ECO:0000313" key="3">
    <source>
        <dbReference type="EMBL" id="KAE9160424.1"/>
    </source>
</evidence>
<dbReference type="Proteomes" id="UP000437068">
    <property type="component" value="Unassembled WGS sequence"/>
</dbReference>
<dbReference type="EMBL" id="QXFZ01004107">
    <property type="protein sequence ID" value="KAE9065680.1"/>
    <property type="molecule type" value="Genomic_DNA"/>
</dbReference>
<evidence type="ECO:0000313" key="7">
    <source>
        <dbReference type="Proteomes" id="UP000476176"/>
    </source>
</evidence>
<evidence type="ECO:0000313" key="2">
    <source>
        <dbReference type="EMBL" id="KAE9065680.1"/>
    </source>
</evidence>
<feature type="chain" id="PRO_5036167212" description="RxLR effector protein" evidence="1">
    <location>
        <begin position="20"/>
        <end position="64"/>
    </location>
</feature>
<evidence type="ECO:0000313" key="5">
    <source>
        <dbReference type="Proteomes" id="UP000437068"/>
    </source>
</evidence>
<organism evidence="4 5">
    <name type="scientific">Phytophthora fragariae</name>
    <dbReference type="NCBI Taxonomy" id="53985"/>
    <lineage>
        <taxon>Eukaryota</taxon>
        <taxon>Sar</taxon>
        <taxon>Stramenopiles</taxon>
        <taxon>Oomycota</taxon>
        <taxon>Peronosporomycetes</taxon>
        <taxon>Peronosporales</taxon>
        <taxon>Peronosporaceae</taxon>
        <taxon>Phytophthora</taxon>
    </lineage>
</organism>
<comment type="caution">
    <text evidence="4">The sequence shown here is derived from an EMBL/GenBank/DDBJ whole genome shotgun (WGS) entry which is preliminary data.</text>
</comment>
<dbReference type="AlphaFoldDB" id="A0A6A4ASW3"/>
<name>A0A6A4ASW3_9STRA</name>
<protein>
    <recommendedName>
        <fullName evidence="8">RxLR effector protein</fullName>
    </recommendedName>
</protein>
<sequence>MGVFVTLLLLLSLRVGAPARPLVVARATTSAPFSTWADPASTPCVGGARTLPPLPPRAPTASAP</sequence>
<dbReference type="EMBL" id="QXGC01007407">
    <property type="protein sequence ID" value="KAE9160424.1"/>
    <property type="molecule type" value="Genomic_DNA"/>
</dbReference>
<reference evidence="5 6" key="1">
    <citation type="submission" date="2018-08" db="EMBL/GenBank/DDBJ databases">
        <title>Genomic investigation of the strawberry pathogen Phytophthora fragariae indicates pathogenicity is determined by transcriptional variation in three key races.</title>
        <authorList>
            <person name="Adams T.M."/>
            <person name="Armitage A.D."/>
            <person name="Sobczyk M.K."/>
            <person name="Bates H.J."/>
            <person name="Dunwell J.M."/>
            <person name="Nellist C.F."/>
            <person name="Harrison R.J."/>
        </authorList>
    </citation>
    <scope>NUCLEOTIDE SEQUENCE [LARGE SCALE GENOMIC DNA]</scope>
    <source>
        <strain evidence="4 5">A4</strain>
        <strain evidence="3 7">BC-23</strain>
        <strain evidence="2 6">NOV-71</strain>
    </source>
</reference>
<evidence type="ECO:0000256" key="1">
    <source>
        <dbReference type="SAM" id="SignalP"/>
    </source>
</evidence>
<dbReference type="Proteomes" id="UP000476176">
    <property type="component" value="Unassembled WGS sequence"/>
</dbReference>
<dbReference type="EMBL" id="QXGE01007480">
    <property type="protein sequence ID" value="KAE9263357.1"/>
    <property type="molecule type" value="Genomic_DNA"/>
</dbReference>
<evidence type="ECO:0008006" key="8">
    <source>
        <dbReference type="Google" id="ProtNLM"/>
    </source>
</evidence>
<proteinExistence type="predicted"/>
<evidence type="ECO:0000313" key="6">
    <source>
        <dbReference type="Proteomes" id="UP000441208"/>
    </source>
</evidence>
<evidence type="ECO:0000313" key="4">
    <source>
        <dbReference type="EMBL" id="KAE9263357.1"/>
    </source>
</evidence>
<feature type="signal peptide" evidence="1">
    <location>
        <begin position="1"/>
        <end position="19"/>
    </location>
</feature>
<dbReference type="Proteomes" id="UP000441208">
    <property type="component" value="Unassembled WGS sequence"/>
</dbReference>
<keyword evidence="1" id="KW-0732">Signal</keyword>
<gene>
    <name evidence="4" type="ORF">PF001_g31714</name>
    <name evidence="3" type="ORF">PF004_g31186</name>
    <name evidence="2" type="ORF">PF007_g28765</name>
</gene>
<accession>A0A6A4ASW3</accession>